<evidence type="ECO:0000313" key="2">
    <source>
        <dbReference type="EMBL" id="KAA2241242.1"/>
    </source>
</evidence>
<feature type="compositionally biased region" description="Polar residues" evidence="1">
    <location>
        <begin position="52"/>
        <end position="62"/>
    </location>
</feature>
<name>A0A5B2VSJ6_9HYPH</name>
<reference evidence="2 3" key="1">
    <citation type="submission" date="2019-09" db="EMBL/GenBank/DDBJ databases">
        <title>Salinarimonas rosea gen. nov., sp. nov., a new member of the a-2 subgroup of the Proteobacteria.</title>
        <authorList>
            <person name="Liu J."/>
        </authorList>
    </citation>
    <scope>NUCLEOTIDE SEQUENCE [LARGE SCALE GENOMIC DNA]</scope>
    <source>
        <strain evidence="2 3">BN140002</strain>
    </source>
</reference>
<dbReference type="Proteomes" id="UP000323142">
    <property type="component" value="Unassembled WGS sequence"/>
</dbReference>
<keyword evidence="3" id="KW-1185">Reference proteome</keyword>
<organism evidence="2 3">
    <name type="scientific">Salinarimonas soli</name>
    <dbReference type="NCBI Taxonomy" id="1638099"/>
    <lineage>
        <taxon>Bacteria</taxon>
        <taxon>Pseudomonadati</taxon>
        <taxon>Pseudomonadota</taxon>
        <taxon>Alphaproteobacteria</taxon>
        <taxon>Hyphomicrobiales</taxon>
        <taxon>Salinarimonadaceae</taxon>
        <taxon>Salinarimonas</taxon>
    </lineage>
</organism>
<protein>
    <submittedName>
        <fullName evidence="2">Uncharacterized protein</fullName>
    </submittedName>
</protein>
<dbReference type="EMBL" id="VUOA01000008">
    <property type="protein sequence ID" value="KAA2241242.1"/>
    <property type="molecule type" value="Genomic_DNA"/>
</dbReference>
<evidence type="ECO:0000256" key="1">
    <source>
        <dbReference type="SAM" id="MobiDB-lite"/>
    </source>
</evidence>
<reference evidence="2 3" key="2">
    <citation type="submission" date="2019-09" db="EMBL/GenBank/DDBJ databases">
        <authorList>
            <person name="Jin C."/>
        </authorList>
    </citation>
    <scope>NUCLEOTIDE SEQUENCE [LARGE SCALE GENOMIC DNA]</scope>
    <source>
        <strain evidence="2 3">BN140002</strain>
    </source>
</reference>
<feature type="compositionally biased region" description="Polar residues" evidence="1">
    <location>
        <begin position="8"/>
        <end position="19"/>
    </location>
</feature>
<comment type="caution">
    <text evidence="2">The sequence shown here is derived from an EMBL/GenBank/DDBJ whole genome shotgun (WGS) entry which is preliminary data.</text>
</comment>
<evidence type="ECO:0000313" key="3">
    <source>
        <dbReference type="Proteomes" id="UP000323142"/>
    </source>
</evidence>
<feature type="region of interest" description="Disordered" evidence="1">
    <location>
        <begin position="1"/>
        <end position="72"/>
    </location>
</feature>
<proteinExistence type="predicted"/>
<dbReference type="AlphaFoldDB" id="A0A5B2VSJ6"/>
<dbReference type="OrthoDB" id="7210750at2"/>
<dbReference type="RefSeq" id="WP_149815823.1">
    <property type="nucleotide sequence ID" value="NZ_VUOA01000008.1"/>
</dbReference>
<accession>A0A5B2VSJ6</accession>
<sequence length="72" mass="7925">MSNKHPKTQPSQRPRNDNVTDPGIGRSKGFFARSGEDPRILDGASTFEGDTENQVSDTTGTANPDRMPRHNK</sequence>
<gene>
    <name evidence="2" type="ORF">F0L46_04400</name>
</gene>